<dbReference type="AlphaFoldDB" id="A0A7C4Z6C1"/>
<feature type="region of interest" description="Disordered" evidence="1">
    <location>
        <begin position="92"/>
        <end position="111"/>
    </location>
</feature>
<name>A0A7C4Z6C1_9DEIN</name>
<feature type="compositionally biased region" description="Low complexity" evidence="1">
    <location>
        <begin position="95"/>
        <end position="110"/>
    </location>
</feature>
<protein>
    <submittedName>
        <fullName evidence="2">DNA repair protein Rad52</fullName>
    </submittedName>
</protein>
<accession>A0A7C4Z6C1</accession>
<sequence>MDAASWDALHEPLDERGTEPPALERLFDRLDEVWGPGGWSCRYQIAAVEPAAVVCTLELGGAAKSGVGTGATLEEAASRAFRHAAAQAGLGRDLTATAATPETPDPAAKPSAQELIDRLMAKLREAGKGREAAELVVRYGGYGGDPETTKKLYGELRKLLLQKEAR</sequence>
<organism evidence="2">
    <name type="scientific">Oceanithermus profundus</name>
    <dbReference type="NCBI Taxonomy" id="187137"/>
    <lineage>
        <taxon>Bacteria</taxon>
        <taxon>Thermotogati</taxon>
        <taxon>Deinococcota</taxon>
        <taxon>Deinococci</taxon>
        <taxon>Thermales</taxon>
        <taxon>Thermaceae</taxon>
        <taxon>Oceanithermus</taxon>
    </lineage>
</organism>
<evidence type="ECO:0000256" key="1">
    <source>
        <dbReference type="SAM" id="MobiDB-lite"/>
    </source>
</evidence>
<dbReference type="Proteomes" id="UP000885759">
    <property type="component" value="Unassembled WGS sequence"/>
</dbReference>
<dbReference type="EMBL" id="DRPZ01000197">
    <property type="protein sequence ID" value="HGY09915.1"/>
    <property type="molecule type" value="Genomic_DNA"/>
</dbReference>
<reference evidence="2" key="1">
    <citation type="journal article" date="2020" name="mSystems">
        <title>Genome- and Community-Level Interaction Insights into Carbon Utilization and Element Cycling Functions of Hydrothermarchaeota in Hydrothermal Sediment.</title>
        <authorList>
            <person name="Zhou Z."/>
            <person name="Liu Y."/>
            <person name="Xu W."/>
            <person name="Pan J."/>
            <person name="Luo Z.H."/>
            <person name="Li M."/>
        </authorList>
    </citation>
    <scope>NUCLEOTIDE SEQUENCE [LARGE SCALE GENOMIC DNA]</scope>
    <source>
        <strain evidence="2">HyVt-570</strain>
    </source>
</reference>
<proteinExistence type="predicted"/>
<comment type="caution">
    <text evidence="2">The sequence shown here is derived from an EMBL/GenBank/DDBJ whole genome shotgun (WGS) entry which is preliminary data.</text>
</comment>
<gene>
    <name evidence="2" type="ORF">ENK37_07680</name>
</gene>
<evidence type="ECO:0000313" key="2">
    <source>
        <dbReference type="EMBL" id="HGY09915.1"/>
    </source>
</evidence>